<organism evidence="3 4">
    <name type="scientific">Fusobacterium necrophorum DJ-2</name>
    <dbReference type="NCBI Taxonomy" id="1441737"/>
    <lineage>
        <taxon>Bacteria</taxon>
        <taxon>Fusobacteriati</taxon>
        <taxon>Fusobacteriota</taxon>
        <taxon>Fusobacteriia</taxon>
        <taxon>Fusobacteriales</taxon>
        <taxon>Fusobacteriaceae</taxon>
        <taxon>Fusobacterium</taxon>
    </lineage>
</organism>
<dbReference type="Proteomes" id="UP000027058">
    <property type="component" value="Unassembled WGS sequence"/>
</dbReference>
<evidence type="ECO:0000313" key="3">
    <source>
        <dbReference type="EMBL" id="KDE72154.1"/>
    </source>
</evidence>
<keyword evidence="1" id="KW-0378">Hydrolase</keyword>
<gene>
    <name evidence="3" type="ORF">FUSO8_06090</name>
</gene>
<dbReference type="CDD" id="cd00431">
    <property type="entry name" value="cysteine_hydrolases"/>
    <property type="match status" value="1"/>
</dbReference>
<sequence>MAILSNKKIMKDSFDFLHTALIIVDMQNDFLLEDAPICCPGGLDIVKNIKKLARYFRTNNQPVIFTQDEHQKQDFGLELDREEPEHCLEGTCGVDFYKDLKPYENDYIIKKHRYSAFFATDLDLLLRRLDMNTLILTGVATDVCVEATAQDAQQLGYHVIVIPECVAGTSFIAHQAALDHIKYIGGKVISLNTSIRALSILSKFLLSPFS</sequence>
<dbReference type="GO" id="GO:0008908">
    <property type="term" value="F:isochorismatase activity"/>
    <property type="evidence" value="ECO:0007669"/>
    <property type="project" value="InterPro"/>
</dbReference>
<reference evidence="3 4" key="1">
    <citation type="submission" date="2014-01" db="EMBL/GenBank/DDBJ databases">
        <title>Comparative genomics of Fusobacterium necrophorum wild isolates.</title>
        <authorList>
            <person name="Kittichotirat W."/>
            <person name="Bumgarner R.E."/>
            <person name="Lawrence P."/>
        </authorList>
    </citation>
    <scope>NUCLEOTIDE SEQUENCE [LARGE SCALE GENOMIC DNA]</scope>
    <source>
        <strain evidence="3 4">DJ-2</strain>
    </source>
</reference>
<dbReference type="Pfam" id="PF00857">
    <property type="entry name" value="Isochorismatase"/>
    <property type="match status" value="1"/>
</dbReference>
<evidence type="ECO:0000259" key="2">
    <source>
        <dbReference type="Pfam" id="PF00857"/>
    </source>
</evidence>
<dbReference type="InterPro" id="IPR000868">
    <property type="entry name" value="Isochorismatase-like_dom"/>
</dbReference>
<dbReference type="PANTHER" id="PTHR43540">
    <property type="entry name" value="PEROXYUREIDOACRYLATE/UREIDOACRYLATE AMIDOHYDROLASE-RELATED"/>
    <property type="match status" value="1"/>
</dbReference>
<evidence type="ECO:0000313" key="4">
    <source>
        <dbReference type="Proteomes" id="UP000027058"/>
    </source>
</evidence>
<dbReference type="PRINTS" id="PR01398">
    <property type="entry name" value="ISCHRISMTASE"/>
</dbReference>
<dbReference type="Gene3D" id="3.40.50.850">
    <property type="entry name" value="Isochorismatase-like"/>
    <property type="match status" value="1"/>
</dbReference>
<dbReference type="InterPro" id="IPR050272">
    <property type="entry name" value="Isochorismatase-like_hydrls"/>
</dbReference>
<dbReference type="AlphaFoldDB" id="A0AB73C3J0"/>
<comment type="caution">
    <text evidence="3">The sequence shown here is derived from an EMBL/GenBank/DDBJ whole genome shotgun (WGS) entry which is preliminary data.</text>
</comment>
<dbReference type="PANTHER" id="PTHR43540:SF6">
    <property type="entry name" value="ISOCHORISMATASE-LIKE DOMAIN-CONTAINING PROTEIN"/>
    <property type="match status" value="1"/>
</dbReference>
<dbReference type="InterPro" id="IPR036380">
    <property type="entry name" value="Isochorismatase-like_sf"/>
</dbReference>
<name>A0AB73C3J0_9FUSO</name>
<dbReference type="SUPFAM" id="SSF52499">
    <property type="entry name" value="Isochorismatase-like hydrolases"/>
    <property type="match status" value="1"/>
</dbReference>
<feature type="domain" description="Isochorismatase-like" evidence="2">
    <location>
        <begin position="19"/>
        <end position="191"/>
    </location>
</feature>
<dbReference type="EMBL" id="JAAH01000064">
    <property type="protein sequence ID" value="KDE72154.1"/>
    <property type="molecule type" value="Genomic_DNA"/>
</dbReference>
<evidence type="ECO:0000256" key="1">
    <source>
        <dbReference type="ARBA" id="ARBA00022801"/>
    </source>
</evidence>
<protein>
    <submittedName>
        <fullName evidence="3">Isochorismatase EntB</fullName>
    </submittedName>
</protein>
<accession>A0AB73C3J0</accession>
<dbReference type="InterPro" id="IPR016291">
    <property type="entry name" value="Isochorismatase"/>
</dbReference>
<proteinExistence type="predicted"/>